<protein>
    <submittedName>
        <fullName evidence="2">Uncharacterized protein</fullName>
    </submittedName>
</protein>
<dbReference type="InParanoid" id="A0A1X7SIW0"/>
<dbReference type="AlphaFoldDB" id="A0A1X7SIW0"/>
<name>A0A1X7SIW0_AMPQE</name>
<dbReference type="EnsemblMetazoa" id="Aqu2.1.02041_001">
    <property type="protein sequence ID" value="Aqu2.1.02041_001"/>
    <property type="gene ID" value="Aqu2.1.02041"/>
</dbReference>
<proteinExistence type="predicted"/>
<evidence type="ECO:0000313" key="2">
    <source>
        <dbReference type="EnsemblMetazoa" id="Aqu2.1.02041_001"/>
    </source>
</evidence>
<feature type="coiled-coil region" evidence="1">
    <location>
        <begin position="19"/>
        <end position="53"/>
    </location>
</feature>
<keyword evidence="1" id="KW-0175">Coiled coil</keyword>
<organism evidence="2">
    <name type="scientific">Amphimedon queenslandica</name>
    <name type="common">Sponge</name>
    <dbReference type="NCBI Taxonomy" id="400682"/>
    <lineage>
        <taxon>Eukaryota</taxon>
        <taxon>Metazoa</taxon>
        <taxon>Porifera</taxon>
        <taxon>Demospongiae</taxon>
        <taxon>Heteroscleromorpha</taxon>
        <taxon>Haplosclerida</taxon>
        <taxon>Niphatidae</taxon>
        <taxon>Amphimedon</taxon>
    </lineage>
</organism>
<evidence type="ECO:0000256" key="1">
    <source>
        <dbReference type="SAM" id="Coils"/>
    </source>
</evidence>
<reference evidence="2" key="1">
    <citation type="submission" date="2017-05" db="UniProtKB">
        <authorList>
            <consortium name="EnsemblMetazoa"/>
        </authorList>
    </citation>
    <scope>IDENTIFICATION</scope>
</reference>
<sequence length="58" mass="6981">VLAIRNKRYNRVEIFDPFNNEIMQQLEKAQNGIAALQKQIKLKDQQLLEKTNKYNTRY</sequence>
<accession>A0A1X7SIW0</accession>